<proteinExistence type="predicted"/>
<comment type="caution">
    <text evidence="1">The sequence shown here is derived from an EMBL/GenBank/DDBJ whole genome shotgun (WGS) entry which is preliminary data.</text>
</comment>
<name>A0AAV4P643_CAEEX</name>
<reference evidence="1 2" key="1">
    <citation type="submission" date="2021-06" db="EMBL/GenBank/DDBJ databases">
        <title>Caerostris extrusa draft genome.</title>
        <authorList>
            <person name="Kono N."/>
            <person name="Arakawa K."/>
        </authorList>
    </citation>
    <scope>NUCLEOTIDE SEQUENCE [LARGE SCALE GENOMIC DNA]</scope>
</reference>
<accession>A0AAV4P643</accession>
<protein>
    <submittedName>
        <fullName evidence="1">Uncharacterized protein</fullName>
    </submittedName>
</protein>
<dbReference type="Proteomes" id="UP001054945">
    <property type="component" value="Unassembled WGS sequence"/>
</dbReference>
<evidence type="ECO:0000313" key="2">
    <source>
        <dbReference type="Proteomes" id="UP001054945"/>
    </source>
</evidence>
<dbReference type="AlphaFoldDB" id="A0AAV4P643"/>
<keyword evidence="2" id="KW-1185">Reference proteome</keyword>
<sequence length="89" mass="9682">MTKATACNLTFQAAVFNISPFQSFLSQYLEDTLCPPTPFSHTTGRGRRGVFDTFERVGIFEPSLNSLAGPPAPTGYEDAHRSCFGISCT</sequence>
<evidence type="ECO:0000313" key="1">
    <source>
        <dbReference type="EMBL" id="GIX92499.1"/>
    </source>
</evidence>
<dbReference type="EMBL" id="BPLR01004132">
    <property type="protein sequence ID" value="GIX92499.1"/>
    <property type="molecule type" value="Genomic_DNA"/>
</dbReference>
<gene>
    <name evidence="1" type="ORF">CEXT_100271</name>
</gene>
<organism evidence="1 2">
    <name type="scientific">Caerostris extrusa</name>
    <name type="common">Bark spider</name>
    <name type="synonym">Caerostris bankana</name>
    <dbReference type="NCBI Taxonomy" id="172846"/>
    <lineage>
        <taxon>Eukaryota</taxon>
        <taxon>Metazoa</taxon>
        <taxon>Ecdysozoa</taxon>
        <taxon>Arthropoda</taxon>
        <taxon>Chelicerata</taxon>
        <taxon>Arachnida</taxon>
        <taxon>Araneae</taxon>
        <taxon>Araneomorphae</taxon>
        <taxon>Entelegynae</taxon>
        <taxon>Araneoidea</taxon>
        <taxon>Araneidae</taxon>
        <taxon>Caerostris</taxon>
    </lineage>
</organism>